<accession>A0A151KVD7</accession>
<protein>
    <submittedName>
        <fullName evidence="3">Cell surface protein</fullName>
    </submittedName>
</protein>
<reference evidence="4" key="1">
    <citation type="submission" date="2015-12" db="EMBL/GenBank/DDBJ databases">
        <authorList>
            <person name="Shamseldin A."/>
            <person name="Moawad H."/>
            <person name="Abd El-Rahim W.M."/>
            <person name="Sadowsky M.J."/>
        </authorList>
    </citation>
    <scope>NUCLEOTIDE SEQUENCE [LARGE SCALE GENOMIC DNA]</scope>
    <source>
        <strain evidence="4">2538-88</strain>
    </source>
</reference>
<dbReference type="InterPro" id="IPR037293">
    <property type="entry name" value="Gal_Oxidase_central_sf"/>
</dbReference>
<name>A0A151KVD7_9VIBR</name>
<proteinExistence type="predicted"/>
<dbReference type="Gene3D" id="2.130.10.80">
    <property type="entry name" value="Galactose oxidase/kelch, beta-propeller"/>
    <property type="match status" value="1"/>
</dbReference>
<dbReference type="AlphaFoldDB" id="A0A151KVD7"/>
<organism evidence="3 4">
    <name type="scientific">Vibrio cidicii</name>
    <dbReference type="NCBI Taxonomy" id="1763883"/>
    <lineage>
        <taxon>Bacteria</taxon>
        <taxon>Pseudomonadati</taxon>
        <taxon>Pseudomonadota</taxon>
        <taxon>Gammaproteobacteria</taxon>
        <taxon>Vibrionales</taxon>
        <taxon>Vibrionaceae</taxon>
        <taxon>Vibrio</taxon>
    </lineage>
</organism>
<evidence type="ECO:0000256" key="1">
    <source>
        <dbReference type="SAM" id="SignalP"/>
    </source>
</evidence>
<feature type="signal peptide" evidence="1">
    <location>
        <begin position="1"/>
        <end position="19"/>
    </location>
</feature>
<dbReference type="Gene3D" id="2.60.40.1080">
    <property type="match status" value="2"/>
</dbReference>
<dbReference type="EMBL" id="LOBR01000058">
    <property type="protein sequence ID" value="KYN86165.1"/>
    <property type="molecule type" value="Genomic_DNA"/>
</dbReference>
<dbReference type="InterPro" id="IPR003343">
    <property type="entry name" value="Big_2"/>
</dbReference>
<feature type="domain" description="BIG2" evidence="2">
    <location>
        <begin position="507"/>
        <end position="588"/>
    </location>
</feature>
<dbReference type="Proteomes" id="UP000075346">
    <property type="component" value="Unassembled WGS sequence"/>
</dbReference>
<evidence type="ECO:0000259" key="2">
    <source>
        <dbReference type="SMART" id="SM00635"/>
    </source>
</evidence>
<dbReference type="SMART" id="SM00635">
    <property type="entry name" value="BID_2"/>
    <property type="match status" value="1"/>
</dbReference>
<sequence length="1157" mass="125418">MYKQGLVSIPLIMMLTACGSDSNSGASSDTRQFKGLKFAGMVYDGPISDATVSIYVGNKLLATAKTDQDGKYSAEAKVFDDEYENIKSLPITYKAQRDQIIFYEYAGQTLEQALSHESVNALISNFSTVEYVLADVNKDDFVSANEWDAYQSLDRNYAEQMIVRYGVGLKSIVDFSGSLAGFENTTVWLRNLRSDVSWGQWHRLNDIPYTAAWDSLFADTWFLDQEAHRFVSINAWSSQYENVISPDPQPASVKYVLVTGLPQMANVGDWVSPSMFALWSDTTSSDISNEAVITITPATALEKVGARWKVKHAGTITFKAEYNGVSTSNTFTAEGVGLDNIVLSGVGKNVKVGDKLLPLVSAMWTDNATTEVTRLSAWSYTPADAIMLVDGQLQVVKTGEIALTASYQGATSTITFNAEPVALASLRIESAQREQYLGDQFQVSALGIHENDYVLNVSDSAEWTSSDPEILESLGGGLFLSKGVGSATVTATLEGFSTTQQFDVVAKLTGISLNLPNKSVSRNQSIQLSLNGEFNDGSVSEIIEGVQWATSQPEILAIDEKGVATGLVEGSSVVSASYKGLTLEETVTVTQAMIISSVPEFVNGEMVLNEGAKLPYVFKFTRSNGVVHEFAASADGLNFESYGFRAEVDASGLQIADLDKEADLMRGVRAGKTKLALDSVPVDLQQIFVELGALASASDYPTRVDLPVSVVDNQDVYQWHKLAGNATSVEGLVQIQAVQNGNALYRFWQVGGTENGSLFVSKVTASGESDAVEVALPTTDFKLLSNQVISGNNGYVMLVTSNKHVSGVIPEHKAYRYTLADGALAEVDTSKLYNKQFNLNADSFYFAANGNLILLKEDDASLVSVFDFTSNTWTDKVASLNGKPVQLPSQYASIAALDTTGMDYGAFAPPTLNIFDLETQTVTSQQFIYPGDAQYFCAEPKSVSVAVRAELKDSGAGCQIAARGSYDIIGYWIWNSINEAPHTFLFADGKSRRGGDNYGVALVKPDGNVAYSAGRQSVDGTDVFNMAEIVDVEVDGVIEKQVRHQVFNKKEKAMDGAYSKFSVIDGNQFAIVNADVKDELFSVFTHGVAVKDELGQWASDSFMYQLPVSVTSSDTKLYNLGDTLVLSTEGQASTEYWVLQLRKPLLDPTTGEEPAVE</sequence>
<feature type="chain" id="PRO_5007583665" evidence="1">
    <location>
        <begin position="20"/>
        <end position="1157"/>
    </location>
</feature>
<comment type="caution">
    <text evidence="3">The sequence shown here is derived from an EMBL/GenBank/DDBJ whole genome shotgun (WGS) entry which is preliminary data.</text>
</comment>
<evidence type="ECO:0000313" key="3">
    <source>
        <dbReference type="EMBL" id="KYN86165.1"/>
    </source>
</evidence>
<dbReference type="PROSITE" id="PS51257">
    <property type="entry name" value="PROKAR_LIPOPROTEIN"/>
    <property type="match status" value="1"/>
</dbReference>
<keyword evidence="1" id="KW-0732">Signal</keyword>
<gene>
    <name evidence="3" type="ORF">ATY37_19780</name>
</gene>
<evidence type="ECO:0000313" key="4">
    <source>
        <dbReference type="Proteomes" id="UP000075346"/>
    </source>
</evidence>
<dbReference type="RefSeq" id="WP_061897560.1">
    <property type="nucleotide sequence ID" value="NZ_LOBR01000058.1"/>
</dbReference>